<reference evidence="1 2" key="1">
    <citation type="journal article" date="2024" name="BMC Genomics">
        <title>De novo assembly and annotation of Popillia japonica's genome with initial clues to its potential as an invasive pest.</title>
        <authorList>
            <person name="Cucini C."/>
            <person name="Boschi S."/>
            <person name="Funari R."/>
            <person name="Cardaioli E."/>
            <person name="Iannotti N."/>
            <person name="Marturano G."/>
            <person name="Paoli F."/>
            <person name="Bruttini M."/>
            <person name="Carapelli A."/>
            <person name="Frati F."/>
            <person name="Nardi F."/>
        </authorList>
    </citation>
    <scope>NUCLEOTIDE SEQUENCE [LARGE SCALE GENOMIC DNA]</scope>
    <source>
        <strain evidence="1">DMR45628</strain>
    </source>
</reference>
<comment type="caution">
    <text evidence="1">The sequence shown here is derived from an EMBL/GenBank/DDBJ whole genome shotgun (WGS) entry which is preliminary data.</text>
</comment>
<organism evidence="1 2">
    <name type="scientific">Popillia japonica</name>
    <name type="common">Japanese beetle</name>
    <dbReference type="NCBI Taxonomy" id="7064"/>
    <lineage>
        <taxon>Eukaryota</taxon>
        <taxon>Metazoa</taxon>
        <taxon>Ecdysozoa</taxon>
        <taxon>Arthropoda</taxon>
        <taxon>Hexapoda</taxon>
        <taxon>Insecta</taxon>
        <taxon>Pterygota</taxon>
        <taxon>Neoptera</taxon>
        <taxon>Endopterygota</taxon>
        <taxon>Coleoptera</taxon>
        <taxon>Polyphaga</taxon>
        <taxon>Scarabaeiformia</taxon>
        <taxon>Scarabaeidae</taxon>
        <taxon>Rutelinae</taxon>
        <taxon>Popillia</taxon>
    </lineage>
</organism>
<gene>
    <name evidence="1" type="ORF">QE152_g3716</name>
</gene>
<dbReference type="EMBL" id="JASPKY010000015">
    <property type="protein sequence ID" value="KAK9753087.1"/>
    <property type="molecule type" value="Genomic_DNA"/>
</dbReference>
<evidence type="ECO:0000313" key="1">
    <source>
        <dbReference type="EMBL" id="KAK9753087.1"/>
    </source>
</evidence>
<sequence>MKFGLSKCKITYMEKGGWVEHIGYEGEAAQEVVTGTEKGGLYRYLEYLQGRGINDIIVNANDFINLQLQLFKQLAKLFS</sequence>
<name>A0AAW1N2P9_POPJA</name>
<dbReference type="AlphaFoldDB" id="A0AAW1N2P9"/>
<dbReference type="Proteomes" id="UP001458880">
    <property type="component" value="Unassembled WGS sequence"/>
</dbReference>
<proteinExistence type="predicted"/>
<protein>
    <submittedName>
        <fullName evidence="1">Uncharacterized protein</fullName>
    </submittedName>
</protein>
<accession>A0AAW1N2P9</accession>
<evidence type="ECO:0000313" key="2">
    <source>
        <dbReference type="Proteomes" id="UP001458880"/>
    </source>
</evidence>
<keyword evidence="2" id="KW-1185">Reference proteome</keyword>